<feature type="region of interest" description="Disordered" evidence="1">
    <location>
        <begin position="244"/>
        <end position="307"/>
    </location>
</feature>
<reference evidence="5" key="1">
    <citation type="submission" date="2010-07" db="EMBL/GenBank/DDBJ databases">
        <title>The genome sequence of Gaeumannomyces graminis var. tritici strain R3-111a-1.</title>
        <authorList>
            <consortium name="The Broad Institute Genome Sequencing Platform"/>
            <person name="Ma L.-J."/>
            <person name="Dead R."/>
            <person name="Young S."/>
            <person name="Zeng Q."/>
            <person name="Koehrsen M."/>
            <person name="Alvarado L."/>
            <person name="Berlin A."/>
            <person name="Chapman S.B."/>
            <person name="Chen Z."/>
            <person name="Freedman E."/>
            <person name="Gellesch M."/>
            <person name="Goldberg J."/>
            <person name="Griggs A."/>
            <person name="Gujja S."/>
            <person name="Heilman E.R."/>
            <person name="Heiman D."/>
            <person name="Hepburn T."/>
            <person name="Howarth C."/>
            <person name="Jen D."/>
            <person name="Larson L."/>
            <person name="Mehta T."/>
            <person name="Neiman D."/>
            <person name="Pearson M."/>
            <person name="Roberts A."/>
            <person name="Saif S."/>
            <person name="Shea T."/>
            <person name="Shenoy N."/>
            <person name="Sisk P."/>
            <person name="Stolte C."/>
            <person name="Sykes S."/>
            <person name="Walk T."/>
            <person name="White J."/>
            <person name="Yandava C."/>
            <person name="Haas B."/>
            <person name="Nusbaum C."/>
            <person name="Birren B."/>
        </authorList>
    </citation>
    <scope>NUCLEOTIDE SEQUENCE [LARGE SCALE GENOMIC DNA]</scope>
    <source>
        <strain evidence="5">R3-111a-1</strain>
    </source>
</reference>
<dbReference type="Proteomes" id="UP000006039">
    <property type="component" value="Unassembled WGS sequence"/>
</dbReference>
<dbReference type="EMBL" id="GL385395">
    <property type="protein sequence ID" value="EJT81186.1"/>
    <property type="molecule type" value="Genomic_DNA"/>
</dbReference>
<keyword evidence="5" id="KW-1185">Reference proteome</keyword>
<evidence type="ECO:0000256" key="2">
    <source>
        <dbReference type="SAM" id="Phobius"/>
    </source>
</evidence>
<feature type="compositionally biased region" description="Low complexity" evidence="1">
    <location>
        <begin position="248"/>
        <end position="280"/>
    </location>
</feature>
<keyword evidence="2" id="KW-0472">Membrane</keyword>
<reference evidence="4" key="4">
    <citation type="journal article" date="2015" name="G3 (Bethesda)">
        <title>Genome sequences of three phytopathogenic species of the Magnaporthaceae family of fungi.</title>
        <authorList>
            <person name="Okagaki L.H."/>
            <person name="Nunes C.C."/>
            <person name="Sailsbery J."/>
            <person name="Clay B."/>
            <person name="Brown D."/>
            <person name="John T."/>
            <person name="Oh Y."/>
            <person name="Young N."/>
            <person name="Fitzgerald M."/>
            <person name="Haas B.J."/>
            <person name="Zeng Q."/>
            <person name="Young S."/>
            <person name="Adiconis X."/>
            <person name="Fan L."/>
            <person name="Levin J.Z."/>
            <person name="Mitchell T.K."/>
            <person name="Okubara P.A."/>
            <person name="Farman M.L."/>
            <person name="Kohn L.M."/>
            <person name="Birren B."/>
            <person name="Ma L.-J."/>
            <person name="Dean R.A."/>
        </authorList>
    </citation>
    <scope>NUCLEOTIDE SEQUENCE</scope>
    <source>
        <strain evidence="4">R3-111a-1</strain>
    </source>
</reference>
<organism evidence="3">
    <name type="scientific">Gaeumannomyces tritici (strain R3-111a-1)</name>
    <name type="common">Wheat and barley take-all root rot fungus</name>
    <name type="synonym">Gaeumannomyces graminis var. tritici</name>
    <dbReference type="NCBI Taxonomy" id="644352"/>
    <lineage>
        <taxon>Eukaryota</taxon>
        <taxon>Fungi</taxon>
        <taxon>Dikarya</taxon>
        <taxon>Ascomycota</taxon>
        <taxon>Pezizomycotina</taxon>
        <taxon>Sordariomycetes</taxon>
        <taxon>Sordariomycetidae</taxon>
        <taxon>Magnaporthales</taxon>
        <taxon>Magnaporthaceae</taxon>
        <taxon>Gaeumannomyces</taxon>
    </lineage>
</organism>
<dbReference type="GeneID" id="20341628"/>
<dbReference type="eggNOG" id="ENOG502SWNH">
    <property type="taxonomic scope" value="Eukaryota"/>
</dbReference>
<keyword evidence="2" id="KW-1133">Transmembrane helix</keyword>
<reference evidence="3" key="3">
    <citation type="submission" date="2010-09" db="EMBL/GenBank/DDBJ databases">
        <title>Annotation of Gaeumannomyces graminis var. tritici R3-111a-1.</title>
        <authorList>
            <consortium name="The Broad Institute Genome Sequencing Platform"/>
            <person name="Ma L.-J."/>
            <person name="Dead R."/>
            <person name="Young S.K."/>
            <person name="Zeng Q."/>
            <person name="Gargeya S."/>
            <person name="Fitzgerald M."/>
            <person name="Haas B."/>
            <person name="Abouelleil A."/>
            <person name="Alvarado L."/>
            <person name="Arachchi H.M."/>
            <person name="Berlin A."/>
            <person name="Brown A."/>
            <person name="Chapman S.B."/>
            <person name="Chen Z."/>
            <person name="Dunbar C."/>
            <person name="Freedman E."/>
            <person name="Gearin G."/>
            <person name="Gellesch M."/>
            <person name="Goldberg J."/>
            <person name="Griggs A."/>
            <person name="Gujja S."/>
            <person name="Heiman D."/>
            <person name="Howarth C."/>
            <person name="Larson L."/>
            <person name="Lui A."/>
            <person name="MacDonald P.J.P."/>
            <person name="Mehta T."/>
            <person name="Montmayeur A."/>
            <person name="Murphy C."/>
            <person name="Neiman D."/>
            <person name="Pearson M."/>
            <person name="Priest M."/>
            <person name="Roberts A."/>
            <person name="Saif S."/>
            <person name="Shea T."/>
            <person name="Shenoy N."/>
            <person name="Sisk P."/>
            <person name="Stolte C."/>
            <person name="Sykes S."/>
            <person name="Yandava C."/>
            <person name="Wortman J."/>
            <person name="Nusbaum C."/>
            <person name="Birren B."/>
        </authorList>
    </citation>
    <scope>NUCLEOTIDE SEQUENCE</scope>
    <source>
        <strain evidence="3">R3-111a-1</strain>
    </source>
</reference>
<proteinExistence type="predicted"/>
<accession>J3NIT6</accession>
<evidence type="ECO:0000256" key="1">
    <source>
        <dbReference type="SAM" id="MobiDB-lite"/>
    </source>
</evidence>
<dbReference type="RefSeq" id="XP_009217195.1">
    <property type="nucleotide sequence ID" value="XM_009218931.1"/>
</dbReference>
<dbReference type="AlphaFoldDB" id="J3NIT6"/>
<dbReference type="EnsemblFungi" id="EJT81186">
    <property type="protein sequence ID" value="EJT81186"/>
    <property type="gene ID" value="GGTG_01170"/>
</dbReference>
<protein>
    <submittedName>
        <fullName evidence="3 4">Uncharacterized protein</fullName>
    </submittedName>
</protein>
<feature type="region of interest" description="Disordered" evidence="1">
    <location>
        <begin position="115"/>
        <end position="135"/>
    </location>
</feature>
<evidence type="ECO:0000313" key="5">
    <source>
        <dbReference type="Proteomes" id="UP000006039"/>
    </source>
</evidence>
<evidence type="ECO:0000313" key="3">
    <source>
        <dbReference type="EMBL" id="EJT81186.1"/>
    </source>
</evidence>
<gene>
    <name evidence="4" type="primary">20341628</name>
    <name evidence="3" type="ORF">GGTG_01170</name>
</gene>
<reference evidence="3" key="2">
    <citation type="submission" date="2010-07" db="EMBL/GenBank/DDBJ databases">
        <authorList>
            <consortium name="The Broad Institute Genome Sequencing Platform"/>
            <consortium name="Broad Institute Genome Sequencing Center for Infectious Disease"/>
            <person name="Ma L.-J."/>
            <person name="Dead R."/>
            <person name="Young S."/>
            <person name="Zeng Q."/>
            <person name="Koehrsen M."/>
            <person name="Alvarado L."/>
            <person name="Berlin A."/>
            <person name="Chapman S.B."/>
            <person name="Chen Z."/>
            <person name="Freedman E."/>
            <person name="Gellesch M."/>
            <person name="Goldberg J."/>
            <person name="Griggs A."/>
            <person name="Gujja S."/>
            <person name="Heilman E.R."/>
            <person name="Heiman D."/>
            <person name="Hepburn T."/>
            <person name="Howarth C."/>
            <person name="Jen D."/>
            <person name="Larson L."/>
            <person name="Mehta T."/>
            <person name="Neiman D."/>
            <person name="Pearson M."/>
            <person name="Roberts A."/>
            <person name="Saif S."/>
            <person name="Shea T."/>
            <person name="Shenoy N."/>
            <person name="Sisk P."/>
            <person name="Stolte C."/>
            <person name="Sykes S."/>
            <person name="Walk T."/>
            <person name="White J."/>
            <person name="Yandava C."/>
            <person name="Haas B."/>
            <person name="Nusbaum C."/>
            <person name="Birren B."/>
        </authorList>
    </citation>
    <scope>NUCLEOTIDE SEQUENCE</scope>
    <source>
        <strain evidence="3">R3-111a-1</strain>
    </source>
</reference>
<name>J3NIT6_GAET3</name>
<keyword evidence="2" id="KW-0812">Transmembrane</keyword>
<dbReference type="OrthoDB" id="5329749at2759"/>
<dbReference type="VEuPathDB" id="FungiDB:GGTG_01170"/>
<sequence>MVANEDNDSPLSIAANVAGILTFVVAILAAAYVRVTYLRNSDAEYFRVKASLSWYKTESTWLTDLVRAAADLDGPGRGRRYSITAEFQMYTFVMEDLVRLEQRLLELVKETEERATADDDTSDAGDEKGRGAHVNPRDGWTFVPKRWTWNWTKISVATAWLSVRTKALELVRQRDALTARVLFTQMSMVASRIRELESRTNWREVKATESFKKLEDMITSQQGEIRRLEDLVYRIMHKRRVGGVDQVPMASDPSPSAPLSPVEPTSPLSGHRASSSSSEAADPDDPLSTRRLPRTFRGSPTRRSRSR</sequence>
<feature type="transmembrane region" description="Helical" evidence="2">
    <location>
        <begin position="12"/>
        <end position="33"/>
    </location>
</feature>
<evidence type="ECO:0000313" key="4">
    <source>
        <dbReference type="EnsemblFungi" id="EJT81186"/>
    </source>
</evidence>
<reference evidence="4" key="5">
    <citation type="submission" date="2018-04" db="UniProtKB">
        <authorList>
            <consortium name="EnsemblFungi"/>
        </authorList>
    </citation>
    <scope>IDENTIFICATION</scope>
    <source>
        <strain evidence="4">R3-111a-1</strain>
    </source>
</reference>
<dbReference type="HOGENOM" id="CLU_078837_1_0_1"/>